<keyword evidence="2" id="KW-0805">Transcription regulation</keyword>
<evidence type="ECO:0000256" key="3">
    <source>
        <dbReference type="ARBA" id="ARBA00023163"/>
    </source>
</evidence>
<evidence type="ECO:0000256" key="1">
    <source>
        <dbReference type="ARBA" id="ARBA00004123"/>
    </source>
</evidence>
<dbReference type="InterPro" id="IPR009072">
    <property type="entry name" value="Histone-fold"/>
</dbReference>
<proteinExistence type="predicted"/>
<dbReference type="SMART" id="SM00576">
    <property type="entry name" value="BTP"/>
    <property type="match status" value="1"/>
</dbReference>
<dbReference type="CDD" id="cd00076">
    <property type="entry name" value="HFD_SF"/>
    <property type="match status" value="1"/>
</dbReference>
<dbReference type="AlphaFoldDB" id="A0A8H5ZQW2"/>
<dbReference type="Gene3D" id="1.10.20.10">
    <property type="entry name" value="Histone, subunit A"/>
    <property type="match status" value="1"/>
</dbReference>
<gene>
    <name evidence="6" type="ORF">ETB97_011759</name>
</gene>
<keyword evidence="3" id="KW-0804">Transcription</keyword>
<evidence type="ECO:0000313" key="6">
    <source>
        <dbReference type="EMBL" id="KAF5854771.1"/>
    </source>
</evidence>
<keyword evidence="7" id="KW-1185">Reference proteome</keyword>
<comment type="caution">
    <text evidence="6">The sequence shown here is derived from an EMBL/GenBank/DDBJ whole genome shotgun (WGS) entry which is preliminary data.</text>
</comment>
<dbReference type="Proteomes" id="UP000541154">
    <property type="component" value="Unassembled WGS sequence"/>
</dbReference>
<dbReference type="InterPro" id="IPR006565">
    <property type="entry name" value="BTP"/>
</dbReference>
<comment type="subcellular location">
    <subcellularLocation>
        <location evidence="1">Nucleus</location>
    </subcellularLocation>
</comment>
<evidence type="ECO:0000259" key="5">
    <source>
        <dbReference type="SMART" id="SM00576"/>
    </source>
</evidence>
<keyword evidence="4" id="KW-0539">Nucleus</keyword>
<dbReference type="Pfam" id="PF07524">
    <property type="entry name" value="Bromo_TP"/>
    <property type="match status" value="1"/>
</dbReference>
<reference evidence="6 7" key="1">
    <citation type="submission" date="2019-04" db="EMBL/GenBank/DDBJ databases">
        <title>Aspergillus burnettii sp. nov., novel species from soil in southeast Queensland.</title>
        <authorList>
            <person name="Gilchrist C.L.M."/>
            <person name="Pitt J.I."/>
            <person name="Lange L."/>
            <person name="Lacey H.J."/>
            <person name="Vuong D."/>
            <person name="Midgley D.J."/>
            <person name="Greenfield P."/>
            <person name="Bradbury M."/>
            <person name="Lacey E."/>
            <person name="Busk P.K."/>
            <person name="Pilgaard B."/>
            <person name="Chooi Y.H."/>
            <person name="Piggott A.M."/>
        </authorList>
    </citation>
    <scope>NUCLEOTIDE SEQUENCE [LARGE SCALE GENOMIC DNA]</scope>
    <source>
        <strain evidence="6 7">FRR 5400</strain>
    </source>
</reference>
<dbReference type="EMBL" id="SPNV01000754">
    <property type="protein sequence ID" value="KAF5854771.1"/>
    <property type="molecule type" value="Genomic_DNA"/>
</dbReference>
<evidence type="ECO:0000313" key="7">
    <source>
        <dbReference type="Proteomes" id="UP000541154"/>
    </source>
</evidence>
<feature type="domain" description="Bromodomain associated" evidence="5">
    <location>
        <begin position="4"/>
        <end position="82"/>
    </location>
</feature>
<dbReference type="GO" id="GO:0005634">
    <property type="term" value="C:nucleus"/>
    <property type="evidence" value="ECO:0007669"/>
    <property type="project" value="UniProtKB-SubCell"/>
</dbReference>
<evidence type="ECO:0000256" key="2">
    <source>
        <dbReference type="ARBA" id="ARBA00023015"/>
    </source>
</evidence>
<accession>A0A8H5ZQW2</accession>
<organism evidence="6 7">
    <name type="scientific">Petromyces alliaceus</name>
    <name type="common">Aspergillus alliaceus</name>
    <dbReference type="NCBI Taxonomy" id="209559"/>
    <lineage>
        <taxon>Eukaryota</taxon>
        <taxon>Fungi</taxon>
        <taxon>Dikarya</taxon>
        <taxon>Ascomycota</taxon>
        <taxon>Pezizomycotina</taxon>
        <taxon>Eurotiomycetes</taxon>
        <taxon>Eurotiomycetidae</taxon>
        <taxon>Eurotiales</taxon>
        <taxon>Aspergillaceae</taxon>
        <taxon>Aspergillus</taxon>
        <taxon>Aspergillus subgen. Circumdati</taxon>
    </lineage>
</organism>
<protein>
    <recommendedName>
        <fullName evidence="5">Bromodomain associated domain-containing protein</fullName>
    </recommendedName>
</protein>
<evidence type="ECO:0000256" key="4">
    <source>
        <dbReference type="ARBA" id="ARBA00023242"/>
    </source>
</evidence>
<dbReference type="GO" id="GO:0046982">
    <property type="term" value="F:protein heterodimerization activity"/>
    <property type="evidence" value="ECO:0007669"/>
    <property type="project" value="InterPro"/>
</dbReference>
<name>A0A8H5ZQW2_PETAA</name>
<sequence length="306" mass="33937">MSGPNLHNALLRPPIIQILRAAGFHATRPSVLDTIADLTARYMMILASSATTHAANAHPHDPVPTLEDIYQALQDAGALRPQLRDWEEDWAGEEDIRGLEGFLGWFTGPTNREIRRIAGFLPTEGDVVDTDFLEKEDYLTVLKKKHSKTGEESRYAGTVLGKNAEEHPIVIEGGAPSIQEWGSQVRSRAPYFAESDSSGVSSAPSNLSDGEGMDVPIILEALLETLTPYIRSHLGRRDYKDKKVWEINPLFLPASMTNRRPARLGILEPNIGIQPIRSTLEGVGAKQLREQRMSTYTSMQDNFVLL</sequence>